<keyword evidence="4" id="KW-1185">Reference proteome</keyword>
<dbReference type="PANTHER" id="PTHR43377">
    <property type="entry name" value="BILIVERDIN REDUCTASE A"/>
    <property type="match status" value="1"/>
</dbReference>
<dbReference type="Gene3D" id="3.30.360.10">
    <property type="entry name" value="Dihydrodipicolinate Reductase, domain 2"/>
    <property type="match status" value="1"/>
</dbReference>
<proteinExistence type="predicted"/>
<dbReference type="InterPro" id="IPR000683">
    <property type="entry name" value="Gfo/Idh/MocA-like_OxRdtase_N"/>
</dbReference>
<evidence type="ECO:0008006" key="5">
    <source>
        <dbReference type="Google" id="ProtNLM"/>
    </source>
</evidence>
<evidence type="ECO:0000313" key="4">
    <source>
        <dbReference type="Proteomes" id="UP001642405"/>
    </source>
</evidence>
<dbReference type="Pfam" id="PF02894">
    <property type="entry name" value="GFO_IDH_MocA_C"/>
    <property type="match status" value="1"/>
</dbReference>
<organism evidence="3 4">
    <name type="scientific">Sporothrix curviconia</name>
    <dbReference type="NCBI Taxonomy" id="1260050"/>
    <lineage>
        <taxon>Eukaryota</taxon>
        <taxon>Fungi</taxon>
        <taxon>Dikarya</taxon>
        <taxon>Ascomycota</taxon>
        <taxon>Pezizomycotina</taxon>
        <taxon>Sordariomycetes</taxon>
        <taxon>Sordariomycetidae</taxon>
        <taxon>Ophiostomatales</taxon>
        <taxon>Ophiostomataceae</taxon>
        <taxon>Sporothrix</taxon>
    </lineage>
</organism>
<evidence type="ECO:0000259" key="2">
    <source>
        <dbReference type="Pfam" id="PF02894"/>
    </source>
</evidence>
<name>A0ABP0B6Q8_9PEZI</name>
<dbReference type="SUPFAM" id="SSF51735">
    <property type="entry name" value="NAD(P)-binding Rossmann-fold domains"/>
    <property type="match status" value="1"/>
</dbReference>
<comment type="caution">
    <text evidence="3">The sequence shown here is derived from an EMBL/GenBank/DDBJ whole genome shotgun (WGS) entry which is preliminary data.</text>
</comment>
<dbReference type="InterPro" id="IPR036291">
    <property type="entry name" value="NAD(P)-bd_dom_sf"/>
</dbReference>
<evidence type="ECO:0000313" key="3">
    <source>
        <dbReference type="EMBL" id="CAK7214994.1"/>
    </source>
</evidence>
<dbReference type="InterPro" id="IPR051450">
    <property type="entry name" value="Gfo/Idh/MocA_Oxidoreductases"/>
</dbReference>
<feature type="domain" description="Gfo/Idh/MocA-like oxidoreductase N-terminal" evidence="1">
    <location>
        <begin position="6"/>
        <end position="132"/>
    </location>
</feature>
<dbReference type="Gene3D" id="3.40.50.720">
    <property type="entry name" value="NAD(P)-binding Rossmann-like Domain"/>
    <property type="match status" value="1"/>
</dbReference>
<accession>A0ABP0B6Q8</accession>
<gene>
    <name evidence="3" type="ORF">SCUCBS95973_002325</name>
</gene>
<reference evidence="3 4" key="1">
    <citation type="submission" date="2024-01" db="EMBL/GenBank/DDBJ databases">
        <authorList>
            <person name="Allen C."/>
            <person name="Tagirdzhanova G."/>
        </authorList>
    </citation>
    <scope>NUCLEOTIDE SEQUENCE [LARGE SCALE GENOMIC DNA]</scope>
</reference>
<dbReference type="PANTHER" id="PTHR43377:SF1">
    <property type="entry name" value="BILIVERDIN REDUCTASE A"/>
    <property type="match status" value="1"/>
</dbReference>
<evidence type="ECO:0000259" key="1">
    <source>
        <dbReference type="Pfam" id="PF01408"/>
    </source>
</evidence>
<dbReference type="EMBL" id="CAWUHB010000009">
    <property type="protein sequence ID" value="CAK7214994.1"/>
    <property type="molecule type" value="Genomic_DNA"/>
</dbReference>
<dbReference type="Proteomes" id="UP001642405">
    <property type="component" value="Unassembled WGS sequence"/>
</dbReference>
<sequence>MSETSLKVAIIGFSGLIGKRHTVHVLENASTELVAVIDPSPGAAAIKTTLGVPEATPIFADVAEMLQSSSPVGKPDCAIVCTPPHTHVPISTTLIEAGVHVLVEKPISDTIESGRTLVDLAKKNNVHLLVGHHRRFNPYIVAAKKAVSSGMVGNVLAVSAIWALCKPDPYFDADPALSWRKSRSRGGGVVLTNFVHEADILQHLLGRIVRVHAEEITPQRNMEARQDASHDMAEEGVALTLRFASGTVGTFILSDAAVSPHSFEMGTGENPHIPRVRAGHDGHEAEGDEIDVYRILGTHGTLSVPDLILTSYGAGKERSWNEKLHREKQAIDKDPRVPFERQLDHFIRVVRGQEEPSCTGQAGLEALQVCQAILESIATKKTVDIAE</sequence>
<dbReference type="SUPFAM" id="SSF55347">
    <property type="entry name" value="Glyceraldehyde-3-phosphate dehydrogenase-like, C-terminal domain"/>
    <property type="match status" value="1"/>
</dbReference>
<dbReference type="Pfam" id="PF01408">
    <property type="entry name" value="GFO_IDH_MocA"/>
    <property type="match status" value="1"/>
</dbReference>
<dbReference type="InterPro" id="IPR004104">
    <property type="entry name" value="Gfo/Idh/MocA-like_OxRdtase_C"/>
</dbReference>
<feature type="domain" description="Gfo/Idh/MocA-like oxidoreductase C-terminal" evidence="2">
    <location>
        <begin position="144"/>
        <end position="385"/>
    </location>
</feature>
<protein>
    <recommendedName>
        <fullName evidence="5">Quinate utilization oxidoreductase QutH</fullName>
    </recommendedName>
</protein>